<evidence type="ECO:0000313" key="1">
    <source>
        <dbReference type="EMBL" id="QXE21466.1"/>
    </source>
</evidence>
<sequence length="124" mass="14466">MNIRIVAEQLQIEFTFTEQLLAVRFQKIWQIPLANITQVTTELPPNTWKEIRAPGSFVPGLIKAGTYYNDRGKEFWYVTRKNNFGQVLTIELTNENYRRIVFNNIDIATVNEVSAIINQKTQME</sequence>
<dbReference type="KEGG" id="rsin:B6N60_00140"/>
<name>A0A975Y2U6_9NOST</name>
<dbReference type="AlphaFoldDB" id="A0A975Y2U6"/>
<accession>A0A975Y2U6</accession>
<protein>
    <submittedName>
        <fullName evidence="1">Uncharacterized protein</fullName>
    </submittedName>
</protein>
<organism evidence="1 2">
    <name type="scientific">Richelia sinica FACHB-800</name>
    <dbReference type="NCBI Taxonomy" id="1357546"/>
    <lineage>
        <taxon>Bacteria</taxon>
        <taxon>Bacillati</taxon>
        <taxon>Cyanobacteriota</taxon>
        <taxon>Cyanophyceae</taxon>
        <taxon>Nostocales</taxon>
        <taxon>Nostocaceae</taxon>
        <taxon>Richelia</taxon>
    </lineage>
</organism>
<gene>
    <name evidence="1" type="ORF">B6N60_00140</name>
</gene>
<proteinExistence type="predicted"/>
<dbReference type="RefSeq" id="WP_190604820.1">
    <property type="nucleotide sequence ID" value="NZ_CP021056.1"/>
</dbReference>
<evidence type="ECO:0000313" key="2">
    <source>
        <dbReference type="Proteomes" id="UP000683511"/>
    </source>
</evidence>
<reference evidence="1" key="1">
    <citation type="submission" date="2017-04" db="EMBL/GenBank/DDBJ databases">
        <title>Genome deletions in a multicellular cyanobacterial endosymbiont for morphological adaptation in marine diatoms.</title>
        <authorList>
            <person name="Wang Y."/>
            <person name="Gao H."/>
            <person name="Li R."/>
            <person name="Xu X."/>
        </authorList>
    </citation>
    <scope>NUCLEOTIDE SEQUENCE</scope>
    <source>
        <strain evidence="1">FACHB 800</strain>
    </source>
</reference>
<keyword evidence="2" id="KW-1185">Reference proteome</keyword>
<dbReference type="EMBL" id="CP021056">
    <property type="protein sequence ID" value="QXE21466.1"/>
    <property type="molecule type" value="Genomic_DNA"/>
</dbReference>
<dbReference type="Proteomes" id="UP000683511">
    <property type="component" value="Chromosome"/>
</dbReference>